<dbReference type="Gene3D" id="3.40.50.10540">
    <property type="entry name" value="Crotonobetainyl-coa:carnitine coa-transferase, domain 1"/>
    <property type="match status" value="1"/>
</dbReference>
<keyword evidence="2" id="KW-0808">Transferase</keyword>
<proteinExistence type="inferred from homology"/>
<dbReference type="GO" id="GO:0016740">
    <property type="term" value="F:transferase activity"/>
    <property type="evidence" value="ECO:0007669"/>
    <property type="project" value="UniProtKB-KW"/>
</dbReference>
<evidence type="ECO:0000313" key="3">
    <source>
        <dbReference type="EMBL" id="SCM81916.1"/>
    </source>
</evidence>
<dbReference type="InterPro" id="IPR050509">
    <property type="entry name" value="CoA-transferase_III"/>
</dbReference>
<accession>A0A212LWM4</accession>
<dbReference type="RefSeq" id="WP_288184765.1">
    <property type="nucleotide sequence ID" value="NZ_LT608335.1"/>
</dbReference>
<name>A0A212LWM4_9FIRM</name>
<dbReference type="Pfam" id="PF02515">
    <property type="entry name" value="CoA_transf_3"/>
    <property type="match status" value="1"/>
</dbReference>
<evidence type="ECO:0000256" key="1">
    <source>
        <dbReference type="ARBA" id="ARBA00008383"/>
    </source>
</evidence>
<dbReference type="InterPro" id="IPR003673">
    <property type="entry name" value="CoA-Trfase_fam_III"/>
</dbReference>
<evidence type="ECO:0000256" key="2">
    <source>
        <dbReference type="ARBA" id="ARBA00022679"/>
    </source>
</evidence>
<dbReference type="AlphaFoldDB" id="A0A212LWM4"/>
<dbReference type="InterPro" id="IPR023606">
    <property type="entry name" value="CoA-Trfase_III_dom_1_sf"/>
</dbReference>
<gene>
    <name evidence="3" type="ORF">KL86SPO_40401</name>
</gene>
<reference evidence="3" key="1">
    <citation type="submission" date="2016-08" db="EMBL/GenBank/DDBJ databases">
        <authorList>
            <person name="Seilhamer J.J."/>
        </authorList>
    </citation>
    <scope>NUCLEOTIDE SEQUENCE</scope>
    <source>
        <strain evidence="3">86</strain>
    </source>
</reference>
<protein>
    <submittedName>
        <fullName evidence="3">L-carnitine dehydratase/bile acid-inducible protein F</fullName>
    </submittedName>
</protein>
<organism evidence="3">
    <name type="scientific">uncultured Sporomusa sp</name>
    <dbReference type="NCBI Taxonomy" id="307249"/>
    <lineage>
        <taxon>Bacteria</taxon>
        <taxon>Bacillati</taxon>
        <taxon>Bacillota</taxon>
        <taxon>Negativicutes</taxon>
        <taxon>Selenomonadales</taxon>
        <taxon>Sporomusaceae</taxon>
        <taxon>Sporomusa</taxon>
        <taxon>environmental samples</taxon>
    </lineage>
</organism>
<dbReference type="SUPFAM" id="SSF89796">
    <property type="entry name" value="CoA-transferase family III (CaiB/BaiF)"/>
    <property type="match status" value="1"/>
</dbReference>
<sequence>MKSSEIPKFGPLSGIKVLSVGLSVAGPLVGAMMADFGADVIFAESPKVKDQFRTTDTLSFLNKERRNQRCIVLDVVSPEGKEVFLKLIKEADVFVENSKAGSWDKRGLGDDFLLEINPKLVICHVTGYGMTGDPEYLKRGSYDAIGQAFSGFMNVNGDPEPGLPAPGPAYMGDYVTGILAAWSVLAAYINAQKTGKGESIDCAQFEALMMIQAGWHMDWIEYGIERKRGGSKNPTFAGCEPFKCKDGLVYVFLLSTPSLKGGLPLLGLEFGSEEYPVEKYAVWRGTPAGDKLIEKLTEFCAARTVMQAEKELNAAGVVCSAIMTYDMMKTHPHYVARGTITEWDGFEGKKVKGPAITPRLKNSPGKVWRAAPHYGEDNEDVLAELGYSAEEIKELYAKNIIKKDMTC</sequence>
<dbReference type="PANTHER" id="PTHR48228:SF6">
    <property type="entry name" value="L-CARNITINE COA-TRANSFERASE"/>
    <property type="match status" value="1"/>
</dbReference>
<dbReference type="PANTHER" id="PTHR48228">
    <property type="entry name" value="SUCCINYL-COA--D-CITRAMALATE COA-TRANSFERASE"/>
    <property type="match status" value="1"/>
</dbReference>
<comment type="similarity">
    <text evidence="1">Belongs to the CoA-transferase III family.</text>
</comment>
<dbReference type="InterPro" id="IPR044855">
    <property type="entry name" value="CoA-Trfase_III_dom3_sf"/>
</dbReference>
<dbReference type="EMBL" id="FMJE01000004">
    <property type="protein sequence ID" value="SCM81916.1"/>
    <property type="molecule type" value="Genomic_DNA"/>
</dbReference>
<dbReference type="Gene3D" id="3.30.1540.10">
    <property type="entry name" value="formyl-coa transferase, domain 3"/>
    <property type="match status" value="1"/>
</dbReference>